<organism evidence="2 3">
    <name type="scientific">Leucobacter tardus</name>
    <dbReference type="NCBI Taxonomy" id="501483"/>
    <lineage>
        <taxon>Bacteria</taxon>
        <taxon>Bacillati</taxon>
        <taxon>Actinomycetota</taxon>
        <taxon>Actinomycetes</taxon>
        <taxon>Micrococcales</taxon>
        <taxon>Microbacteriaceae</taxon>
        <taxon>Leucobacter</taxon>
    </lineage>
</organism>
<comment type="caution">
    <text evidence="2">The sequence shown here is derived from an EMBL/GenBank/DDBJ whole genome shotgun (WGS) entry which is preliminary data.</text>
</comment>
<evidence type="ECO:0000313" key="2">
    <source>
        <dbReference type="EMBL" id="MBO2988661.1"/>
    </source>
</evidence>
<dbReference type="AlphaFoldDB" id="A0A939TIY9"/>
<dbReference type="RefSeq" id="WP_208236188.1">
    <property type="nucleotide sequence ID" value="NZ_BAAAQU010000001.1"/>
</dbReference>
<accession>A0A939TIY9</accession>
<protein>
    <submittedName>
        <fullName evidence="2">DUF4333 domain-containing protein</fullName>
    </submittedName>
</protein>
<keyword evidence="3" id="KW-1185">Reference proteome</keyword>
<evidence type="ECO:0000256" key="1">
    <source>
        <dbReference type="SAM" id="SignalP"/>
    </source>
</evidence>
<name>A0A939TIY9_9MICO</name>
<dbReference type="PROSITE" id="PS51257">
    <property type="entry name" value="PROKAR_LIPOPROTEIN"/>
    <property type="match status" value="1"/>
</dbReference>
<gene>
    <name evidence="2" type="ORF">J4H85_01420</name>
</gene>
<sequence length="109" mass="11122">MFTRSVALVSLGLLATALLSGCTVSADANLTVPASDIADTSAGALEEQIGLRPEMDCGDEQVDLVDGTVVDCVLTDPNTGSTFDAPVTIDDVDGTDYTVSVEVAETPQG</sequence>
<evidence type="ECO:0000313" key="3">
    <source>
        <dbReference type="Proteomes" id="UP000668403"/>
    </source>
</evidence>
<dbReference type="Proteomes" id="UP000668403">
    <property type="component" value="Unassembled WGS sequence"/>
</dbReference>
<proteinExistence type="predicted"/>
<feature type="signal peptide" evidence="1">
    <location>
        <begin position="1"/>
        <end position="28"/>
    </location>
</feature>
<dbReference type="EMBL" id="JAGFBF010000001">
    <property type="protein sequence ID" value="MBO2988661.1"/>
    <property type="molecule type" value="Genomic_DNA"/>
</dbReference>
<keyword evidence="1" id="KW-0732">Signal</keyword>
<reference evidence="2" key="1">
    <citation type="submission" date="2021-03" db="EMBL/GenBank/DDBJ databases">
        <title>Leucobacter chromiisoli sp. nov., isolated from chromium-containing soil of chemical plant.</title>
        <authorList>
            <person name="Xu Z."/>
        </authorList>
    </citation>
    <scope>NUCLEOTIDE SEQUENCE</scope>
    <source>
        <strain evidence="2">K 70/01</strain>
    </source>
</reference>
<feature type="chain" id="PRO_5039456447" evidence="1">
    <location>
        <begin position="29"/>
        <end position="109"/>
    </location>
</feature>